<dbReference type="EMBL" id="ML977138">
    <property type="protein sequence ID" value="KAF1991815.1"/>
    <property type="molecule type" value="Genomic_DNA"/>
</dbReference>
<accession>A0A6G1HF85</accession>
<reference evidence="1" key="1">
    <citation type="journal article" date="2020" name="Stud. Mycol.">
        <title>101 Dothideomycetes genomes: a test case for predicting lifestyles and emergence of pathogens.</title>
        <authorList>
            <person name="Haridas S."/>
            <person name="Albert R."/>
            <person name="Binder M."/>
            <person name="Bloem J."/>
            <person name="Labutti K."/>
            <person name="Salamov A."/>
            <person name="Andreopoulos B."/>
            <person name="Baker S."/>
            <person name="Barry K."/>
            <person name="Bills G."/>
            <person name="Bluhm B."/>
            <person name="Cannon C."/>
            <person name="Castanera R."/>
            <person name="Culley D."/>
            <person name="Daum C."/>
            <person name="Ezra D."/>
            <person name="Gonzalez J."/>
            <person name="Henrissat B."/>
            <person name="Kuo A."/>
            <person name="Liang C."/>
            <person name="Lipzen A."/>
            <person name="Lutzoni F."/>
            <person name="Magnuson J."/>
            <person name="Mondo S."/>
            <person name="Nolan M."/>
            <person name="Ohm R."/>
            <person name="Pangilinan J."/>
            <person name="Park H.-J."/>
            <person name="Ramirez L."/>
            <person name="Alfaro M."/>
            <person name="Sun H."/>
            <person name="Tritt A."/>
            <person name="Yoshinaga Y."/>
            <person name="Zwiers L.-H."/>
            <person name="Turgeon B."/>
            <person name="Goodwin S."/>
            <person name="Spatafora J."/>
            <person name="Crous P."/>
            <person name="Grigoriev I."/>
        </authorList>
    </citation>
    <scope>NUCLEOTIDE SEQUENCE</scope>
    <source>
        <strain evidence="1">CBS 113979</strain>
    </source>
</reference>
<proteinExistence type="predicted"/>
<sequence length="222" mass="24262">MTVLPGSKTSSLSMSSAIFPWGHHQISVPLGPVRRPISKLHFQAPSRECHTAVLSVSAPIPSRLDFSCPVSCRPVSPIYTRAEGTTSIAAVAFSFCSTMRANERTAGAWEWSRLELLPLQPICNLKREMPFPYTNPTHRQPVSSTPTALLAVPPALLPSNVRSKSWVRSCRARDKHSVQSLVRGSTLPLSVRGSKPSFRLWPPACPSSPTWQGALTQTKPLC</sequence>
<organism evidence="1 2">
    <name type="scientific">Aulographum hederae CBS 113979</name>
    <dbReference type="NCBI Taxonomy" id="1176131"/>
    <lineage>
        <taxon>Eukaryota</taxon>
        <taxon>Fungi</taxon>
        <taxon>Dikarya</taxon>
        <taxon>Ascomycota</taxon>
        <taxon>Pezizomycotina</taxon>
        <taxon>Dothideomycetes</taxon>
        <taxon>Pleosporomycetidae</taxon>
        <taxon>Aulographales</taxon>
        <taxon>Aulographaceae</taxon>
    </lineage>
</organism>
<name>A0A6G1HF85_9PEZI</name>
<evidence type="ECO:0000313" key="1">
    <source>
        <dbReference type="EMBL" id="KAF1991815.1"/>
    </source>
</evidence>
<protein>
    <submittedName>
        <fullName evidence="1">Uncharacterized protein</fullName>
    </submittedName>
</protein>
<dbReference type="Proteomes" id="UP000800041">
    <property type="component" value="Unassembled WGS sequence"/>
</dbReference>
<evidence type="ECO:0000313" key="2">
    <source>
        <dbReference type="Proteomes" id="UP000800041"/>
    </source>
</evidence>
<dbReference type="AlphaFoldDB" id="A0A6G1HF85"/>
<gene>
    <name evidence="1" type="ORF">K402DRAFT_70192</name>
</gene>
<keyword evidence="2" id="KW-1185">Reference proteome</keyword>